<dbReference type="Gene3D" id="1.25.40.390">
    <property type="match status" value="1"/>
</dbReference>
<evidence type="ECO:0000256" key="5">
    <source>
        <dbReference type="ARBA" id="ARBA00023237"/>
    </source>
</evidence>
<feature type="chain" id="PRO_5004461756" evidence="6">
    <location>
        <begin position="21"/>
        <end position="564"/>
    </location>
</feature>
<sequence length="564" mass="63983">MKSIKYIVLGLVSLLFGACAELDLAPKTAISSENFFRNEAELQIGLNSLYQINLWKIDLDYWTDDEHHRGAGPAINDISTANLNSESGLSGAYWRDLYDGVKRANTLLEEMEQVKSTINPAVYDRIEGEARAIRAYFYGILMTKFGDVPLITSRLPLNEALTIIRTDKQTVKSFVYSELDAAAAKLPANTENRVSKGFALGIKARFALYEGDFAIARDAAKAVIDLGIYSLDPDFRNLFLRSGSNSPELIYFVPMSVEFGVNFGNTPTRDYIPRNAGGFGAALPTFEALHVFECSDGLTVSESPLYNPHRPFENRDPRLTQTIVEFGTPWLGYVLQPHPDSLRTMSVATGQMITNNDTRGVAIFASFTGMLWKKGIEQRWADAPRLADPNLIILRYADVLLMYAESLIELNENLTEARNAINRVRARAYGVSVDQISLYPALTENDQNSLRIRLRRERRVELMREGLRYQDVIRWRVAKKALDRIVLGLPQPIDQDRNQWPFNNIILPIIDNDGVVDMRADELISRNFARQLQDYDFDEDRMYLWPIPATDRLLNNQLTQNPNY</sequence>
<dbReference type="STRING" id="1232681.ADIS_4799"/>
<keyword evidence="10" id="KW-1185">Reference proteome</keyword>
<dbReference type="PROSITE" id="PS51257">
    <property type="entry name" value="PROKAR_LIPOPROTEIN"/>
    <property type="match status" value="1"/>
</dbReference>
<evidence type="ECO:0000256" key="1">
    <source>
        <dbReference type="ARBA" id="ARBA00004442"/>
    </source>
</evidence>
<evidence type="ECO:0000259" key="7">
    <source>
        <dbReference type="Pfam" id="PF07980"/>
    </source>
</evidence>
<dbReference type="PATRIC" id="fig|1288963.3.peg.4788"/>
<dbReference type="AlphaFoldDB" id="R7ZKR7"/>
<evidence type="ECO:0000313" key="9">
    <source>
        <dbReference type="EMBL" id="EON74688.1"/>
    </source>
</evidence>
<dbReference type="InterPro" id="IPR012944">
    <property type="entry name" value="SusD_RagB_dom"/>
</dbReference>
<reference evidence="9 10" key="1">
    <citation type="submission" date="2013-02" db="EMBL/GenBank/DDBJ databases">
        <title>A novel strain isolated from Lonar lake, Maharashtra, India.</title>
        <authorList>
            <person name="Singh A."/>
        </authorList>
    </citation>
    <scope>NUCLEOTIDE SEQUENCE [LARGE SCALE GENOMIC DNA]</scope>
    <source>
        <strain evidence="9 10">AK24</strain>
    </source>
</reference>
<dbReference type="Pfam" id="PF14322">
    <property type="entry name" value="SusD-like_3"/>
    <property type="match status" value="1"/>
</dbReference>
<keyword evidence="5" id="KW-0998">Cell outer membrane</keyword>
<dbReference type="InterPro" id="IPR033985">
    <property type="entry name" value="SusD-like_N"/>
</dbReference>
<dbReference type="OrthoDB" id="621018at2"/>
<dbReference type="Proteomes" id="UP000013909">
    <property type="component" value="Unassembled WGS sequence"/>
</dbReference>
<comment type="subcellular location">
    <subcellularLocation>
        <location evidence="1">Cell outer membrane</location>
    </subcellularLocation>
</comment>
<dbReference type="RefSeq" id="WP_010856910.1">
    <property type="nucleotide sequence ID" value="NZ_AQHR01000126.1"/>
</dbReference>
<keyword evidence="3 6" id="KW-0732">Signal</keyword>
<accession>R7ZKR7</accession>
<dbReference type="InterPro" id="IPR011990">
    <property type="entry name" value="TPR-like_helical_dom_sf"/>
</dbReference>
<dbReference type="EMBL" id="AQHR01000126">
    <property type="protein sequence ID" value="EON74688.1"/>
    <property type="molecule type" value="Genomic_DNA"/>
</dbReference>
<gene>
    <name evidence="9" type="ORF">ADIS_4799</name>
</gene>
<dbReference type="SUPFAM" id="SSF48452">
    <property type="entry name" value="TPR-like"/>
    <property type="match status" value="1"/>
</dbReference>
<keyword evidence="4" id="KW-0472">Membrane</keyword>
<organism evidence="9 10">
    <name type="scientific">Lunatimonas lonarensis</name>
    <dbReference type="NCBI Taxonomy" id="1232681"/>
    <lineage>
        <taxon>Bacteria</taxon>
        <taxon>Pseudomonadati</taxon>
        <taxon>Bacteroidota</taxon>
        <taxon>Cytophagia</taxon>
        <taxon>Cytophagales</taxon>
        <taxon>Cyclobacteriaceae</taxon>
    </lineage>
</organism>
<comment type="similarity">
    <text evidence="2">Belongs to the SusD family.</text>
</comment>
<evidence type="ECO:0000256" key="6">
    <source>
        <dbReference type="SAM" id="SignalP"/>
    </source>
</evidence>
<feature type="domain" description="RagB/SusD" evidence="7">
    <location>
        <begin position="271"/>
        <end position="564"/>
    </location>
</feature>
<comment type="caution">
    <text evidence="9">The sequence shown here is derived from an EMBL/GenBank/DDBJ whole genome shotgun (WGS) entry which is preliminary data.</text>
</comment>
<feature type="domain" description="SusD-like N-terminal" evidence="8">
    <location>
        <begin position="77"/>
        <end position="208"/>
    </location>
</feature>
<dbReference type="GO" id="GO:0009279">
    <property type="term" value="C:cell outer membrane"/>
    <property type="evidence" value="ECO:0007669"/>
    <property type="project" value="UniProtKB-SubCell"/>
</dbReference>
<dbReference type="Pfam" id="PF07980">
    <property type="entry name" value="SusD_RagB"/>
    <property type="match status" value="1"/>
</dbReference>
<evidence type="ECO:0000259" key="8">
    <source>
        <dbReference type="Pfam" id="PF14322"/>
    </source>
</evidence>
<evidence type="ECO:0000256" key="4">
    <source>
        <dbReference type="ARBA" id="ARBA00023136"/>
    </source>
</evidence>
<name>R7ZKR7_9BACT</name>
<evidence type="ECO:0000256" key="2">
    <source>
        <dbReference type="ARBA" id="ARBA00006275"/>
    </source>
</evidence>
<feature type="signal peptide" evidence="6">
    <location>
        <begin position="1"/>
        <end position="20"/>
    </location>
</feature>
<proteinExistence type="inferred from homology"/>
<protein>
    <submittedName>
        <fullName evidence="9">Putative outer membrane protein probably involved in nutrient binding protein</fullName>
    </submittedName>
</protein>
<evidence type="ECO:0000256" key="3">
    <source>
        <dbReference type="ARBA" id="ARBA00022729"/>
    </source>
</evidence>
<evidence type="ECO:0000313" key="10">
    <source>
        <dbReference type="Proteomes" id="UP000013909"/>
    </source>
</evidence>